<feature type="transmembrane region" description="Helical" evidence="7">
    <location>
        <begin position="302"/>
        <end position="323"/>
    </location>
</feature>
<keyword evidence="6 7" id="KW-0472">Membrane</keyword>
<comment type="caution">
    <text evidence="9">The sequence shown here is derived from an EMBL/GenBank/DDBJ whole genome shotgun (WGS) entry which is preliminary data.</text>
</comment>
<keyword evidence="10" id="KW-1185">Reference proteome</keyword>
<feature type="domain" description="Major facilitator superfamily (MFS) profile" evidence="8">
    <location>
        <begin position="206"/>
        <end position="397"/>
    </location>
</feature>
<keyword evidence="2" id="KW-0813">Transport</keyword>
<evidence type="ECO:0000256" key="3">
    <source>
        <dbReference type="ARBA" id="ARBA00022475"/>
    </source>
</evidence>
<dbReference type="RefSeq" id="WP_277567226.1">
    <property type="nucleotide sequence ID" value="NZ_JAPDHZ010000004.1"/>
</dbReference>
<dbReference type="InterPro" id="IPR036259">
    <property type="entry name" value="MFS_trans_sf"/>
</dbReference>
<reference evidence="9 10" key="1">
    <citation type="submission" date="2022-10" db="EMBL/GenBank/DDBJ databases">
        <title>Comparative genomic analysis of Cohnella hashimotonis sp. nov., isolated from the International Space Station.</title>
        <authorList>
            <person name="Simpson A."/>
            <person name="Venkateswaran K."/>
        </authorList>
    </citation>
    <scope>NUCLEOTIDE SEQUENCE [LARGE SCALE GENOMIC DNA]</scope>
    <source>
        <strain evidence="9 10">DSM 18997</strain>
    </source>
</reference>
<evidence type="ECO:0000256" key="4">
    <source>
        <dbReference type="ARBA" id="ARBA00022692"/>
    </source>
</evidence>
<dbReference type="PRINTS" id="PR01035">
    <property type="entry name" value="TCRTETA"/>
</dbReference>
<feature type="transmembrane region" description="Helical" evidence="7">
    <location>
        <begin position="20"/>
        <end position="40"/>
    </location>
</feature>
<keyword evidence="5 7" id="KW-1133">Transmembrane helix</keyword>
<feature type="transmembrane region" description="Helical" evidence="7">
    <location>
        <begin position="335"/>
        <end position="358"/>
    </location>
</feature>
<evidence type="ECO:0000256" key="5">
    <source>
        <dbReference type="ARBA" id="ARBA00022989"/>
    </source>
</evidence>
<evidence type="ECO:0000313" key="9">
    <source>
        <dbReference type="EMBL" id="MDG0793448.1"/>
    </source>
</evidence>
<dbReference type="GO" id="GO:0022857">
    <property type="term" value="F:transmembrane transporter activity"/>
    <property type="evidence" value="ECO:0007669"/>
    <property type="project" value="InterPro"/>
</dbReference>
<dbReference type="InterPro" id="IPR001958">
    <property type="entry name" value="Tet-R_TetA/multi-R_MdtG-like"/>
</dbReference>
<proteinExistence type="predicted"/>
<evidence type="ECO:0000256" key="2">
    <source>
        <dbReference type="ARBA" id="ARBA00022448"/>
    </source>
</evidence>
<dbReference type="InterPro" id="IPR011701">
    <property type="entry name" value="MFS"/>
</dbReference>
<dbReference type="InterPro" id="IPR050171">
    <property type="entry name" value="MFS_Transporters"/>
</dbReference>
<feature type="transmembrane region" description="Helical" evidence="7">
    <location>
        <begin position="246"/>
        <end position="266"/>
    </location>
</feature>
<dbReference type="GO" id="GO:0005886">
    <property type="term" value="C:plasma membrane"/>
    <property type="evidence" value="ECO:0007669"/>
    <property type="project" value="UniProtKB-SubCell"/>
</dbReference>
<comment type="subcellular location">
    <subcellularLocation>
        <location evidence="1">Cell membrane</location>
        <topology evidence="1">Multi-pass membrane protein</topology>
    </subcellularLocation>
</comment>
<evidence type="ECO:0000259" key="8">
    <source>
        <dbReference type="PROSITE" id="PS50850"/>
    </source>
</evidence>
<dbReference type="Proteomes" id="UP001153387">
    <property type="component" value="Unassembled WGS sequence"/>
</dbReference>
<dbReference type="Gene3D" id="1.20.1250.20">
    <property type="entry name" value="MFS general substrate transporter like domains"/>
    <property type="match status" value="2"/>
</dbReference>
<dbReference type="Pfam" id="PF07690">
    <property type="entry name" value="MFS_1"/>
    <property type="match status" value="2"/>
</dbReference>
<feature type="transmembrane region" description="Helical" evidence="7">
    <location>
        <begin position="83"/>
        <end position="101"/>
    </location>
</feature>
<accession>A0A9X4KJZ8</accession>
<evidence type="ECO:0000313" key="10">
    <source>
        <dbReference type="Proteomes" id="UP001153387"/>
    </source>
</evidence>
<evidence type="ECO:0000256" key="7">
    <source>
        <dbReference type="SAM" id="Phobius"/>
    </source>
</evidence>
<dbReference type="PROSITE" id="PS50850">
    <property type="entry name" value="MFS"/>
    <property type="match status" value="1"/>
</dbReference>
<gene>
    <name evidence="9" type="ORF">OMP38_23355</name>
</gene>
<feature type="transmembrane region" description="Helical" evidence="7">
    <location>
        <begin position="364"/>
        <end position="384"/>
    </location>
</feature>
<feature type="transmembrane region" description="Helical" evidence="7">
    <location>
        <begin position="141"/>
        <end position="160"/>
    </location>
</feature>
<dbReference type="EMBL" id="JAPDHZ010000004">
    <property type="protein sequence ID" value="MDG0793448.1"/>
    <property type="molecule type" value="Genomic_DNA"/>
</dbReference>
<feature type="transmembrane region" description="Helical" evidence="7">
    <location>
        <begin position="278"/>
        <end position="296"/>
    </location>
</feature>
<keyword evidence="3" id="KW-1003">Cell membrane</keyword>
<sequence>MKFIKRIQSSLASSSFDRLYLVLFLIEFARGAILVSYLPVYAADRLGLAVSAIGMAVSIHYLVDSFVKLGIGFLMDRMSQKSIIVSGLVLCILSLLLMNHAHSTGRLLLSSALLGLGGSPLWLACITRIDPGRRSEQMGMLYFFWLAGMGAGPVVINFAIGLGYKTAFTVILILLAAAVPIALSCSFRRGAVRPVLGIGAQCLVFVSRAKSMGIVLPIMIVQTLAGGLLLPVLSRFAKSGIGLTPAQLSFVIISGGAAAGLSLVPLGKLNDRLSGKGLLTGGFSVIAFAIFLLPFTRRFPEAELLAILIGISYAALLPAWNALLASYVPENAQGAGWGLMSAVEGTGVILGPLAGGWLAERFQLSAPIWGCAALFGLCAALYIAGVGKRHRAEVPSY</sequence>
<evidence type="ECO:0000256" key="1">
    <source>
        <dbReference type="ARBA" id="ARBA00004651"/>
    </source>
</evidence>
<keyword evidence="4 7" id="KW-0812">Transmembrane</keyword>
<protein>
    <submittedName>
        <fullName evidence="9">MFS transporter</fullName>
    </submittedName>
</protein>
<name>A0A9X4KJZ8_9BACL</name>
<feature type="transmembrane region" description="Helical" evidence="7">
    <location>
        <begin position="107"/>
        <end position="129"/>
    </location>
</feature>
<evidence type="ECO:0000256" key="6">
    <source>
        <dbReference type="ARBA" id="ARBA00023136"/>
    </source>
</evidence>
<organism evidence="9 10">
    <name type="scientific">Cohnella ginsengisoli</name>
    <dbReference type="NCBI Taxonomy" id="425004"/>
    <lineage>
        <taxon>Bacteria</taxon>
        <taxon>Bacillati</taxon>
        <taxon>Bacillota</taxon>
        <taxon>Bacilli</taxon>
        <taxon>Bacillales</taxon>
        <taxon>Paenibacillaceae</taxon>
        <taxon>Cohnella</taxon>
    </lineage>
</organism>
<dbReference type="PANTHER" id="PTHR23517">
    <property type="entry name" value="RESISTANCE PROTEIN MDTM, PUTATIVE-RELATED-RELATED"/>
    <property type="match status" value="1"/>
</dbReference>
<dbReference type="SUPFAM" id="SSF103473">
    <property type="entry name" value="MFS general substrate transporter"/>
    <property type="match status" value="1"/>
</dbReference>
<feature type="transmembrane region" description="Helical" evidence="7">
    <location>
        <begin position="214"/>
        <end position="234"/>
    </location>
</feature>
<dbReference type="AlphaFoldDB" id="A0A9X4KJZ8"/>
<dbReference type="PANTHER" id="PTHR23517:SF3">
    <property type="entry name" value="INTEGRAL MEMBRANE TRANSPORT PROTEIN"/>
    <property type="match status" value="1"/>
</dbReference>
<dbReference type="InterPro" id="IPR020846">
    <property type="entry name" value="MFS_dom"/>
</dbReference>
<feature type="transmembrane region" description="Helical" evidence="7">
    <location>
        <begin position="166"/>
        <end position="187"/>
    </location>
</feature>